<dbReference type="EC" id="4.2.99.18" evidence="15"/>
<evidence type="ECO:0000256" key="3">
    <source>
        <dbReference type="ARBA" id="ARBA00011245"/>
    </source>
</evidence>
<evidence type="ECO:0000256" key="8">
    <source>
        <dbReference type="ARBA" id="ARBA00022833"/>
    </source>
</evidence>
<accession>A0A0C1E3L4</accession>
<evidence type="ECO:0000256" key="10">
    <source>
        <dbReference type="ARBA" id="ARBA00023204"/>
    </source>
</evidence>
<evidence type="ECO:0000256" key="12">
    <source>
        <dbReference type="ARBA" id="ARBA00023268"/>
    </source>
</evidence>
<dbReference type="PATRIC" id="fig|1056807.3.peg.2069"/>
<feature type="domain" description="Formamidopyrimidine-DNA glycosylase catalytic" evidence="18">
    <location>
        <begin position="2"/>
        <end position="117"/>
    </location>
</feature>
<comment type="catalytic activity">
    <reaction evidence="1 15">
        <text>Hydrolysis of DNA containing ring-opened 7-methylguanine residues, releasing 2,6-diamino-4-hydroxy-5-(N-methyl)formamidopyrimidine.</text>
        <dbReference type="EC" id="3.2.2.23"/>
    </reaction>
</comment>
<comment type="cofactor">
    <cofactor evidence="15">
        <name>Zn(2+)</name>
        <dbReference type="ChEBI" id="CHEBI:29105"/>
    </cofactor>
    <text evidence="15">Binds 1 zinc ion per subunit.</text>
</comment>
<evidence type="ECO:0000313" key="19">
    <source>
        <dbReference type="EMBL" id="KIC06419.1"/>
    </source>
</evidence>
<evidence type="ECO:0000256" key="14">
    <source>
        <dbReference type="ARBA" id="ARBA00044632"/>
    </source>
</evidence>
<dbReference type="PROSITE" id="PS51066">
    <property type="entry name" value="ZF_FPG_2"/>
    <property type="match status" value="1"/>
</dbReference>
<dbReference type="GO" id="GO:0003684">
    <property type="term" value="F:damaged DNA binding"/>
    <property type="evidence" value="ECO:0007669"/>
    <property type="project" value="InterPro"/>
</dbReference>
<keyword evidence="11 15" id="KW-0456">Lyase</keyword>
<keyword evidence="16" id="KW-0812">Transmembrane</keyword>
<evidence type="ECO:0000256" key="9">
    <source>
        <dbReference type="ARBA" id="ARBA00023125"/>
    </source>
</evidence>
<keyword evidence="8 15" id="KW-0862">Zinc</keyword>
<sequence length="275" mass="30712">MPELPEVETTLRGISPHIQGKTVADVVLRQTKLRWQINPQLAELLAGQEVLSCRRRAKYLIIGFATGILLIHLGMSGSLRIFTDGDTRIDHPDKHDHADIVFADGTVLRYHDPRKFGAILWYEGIAEHHPLLEKLGPEPLSDDFSADYLYQKLKTQKRAVKLALMDNAVVVGVGNIYANESLFKSGISPPRPADKVKKKECVVLVETVKAVLQRAIETGGSTLRDFVNSDGKSGYFQQEYTVYGRHNEPCVRCGGLVQKEVLGQRGTFYCPNCQK</sequence>
<comment type="catalytic activity">
    <reaction evidence="14 15">
        <text>2'-deoxyribonucleotide-(2'-deoxyribose 5'-phosphate)-2'-deoxyribonucleotide-DNA = a 3'-end 2'-deoxyribonucleotide-(2,3-dehydro-2,3-deoxyribose 5'-phosphate)-DNA + a 5'-end 5'-phospho-2'-deoxyribonucleoside-DNA + H(+)</text>
        <dbReference type="Rhea" id="RHEA:66592"/>
        <dbReference type="Rhea" id="RHEA-COMP:13180"/>
        <dbReference type="Rhea" id="RHEA-COMP:16897"/>
        <dbReference type="Rhea" id="RHEA-COMP:17067"/>
        <dbReference type="ChEBI" id="CHEBI:15378"/>
        <dbReference type="ChEBI" id="CHEBI:136412"/>
        <dbReference type="ChEBI" id="CHEBI:157695"/>
        <dbReference type="ChEBI" id="CHEBI:167181"/>
        <dbReference type="EC" id="4.2.99.18"/>
    </reaction>
</comment>
<dbReference type="GO" id="GO:0006284">
    <property type="term" value="P:base-excision repair"/>
    <property type="evidence" value="ECO:0007669"/>
    <property type="project" value="InterPro"/>
</dbReference>
<evidence type="ECO:0000256" key="16">
    <source>
        <dbReference type="SAM" id="Phobius"/>
    </source>
</evidence>
<feature type="transmembrane region" description="Helical" evidence="16">
    <location>
        <begin position="59"/>
        <end position="82"/>
    </location>
</feature>
<dbReference type="Pfam" id="PF06827">
    <property type="entry name" value="zf-FPG_IleRS"/>
    <property type="match status" value="1"/>
</dbReference>
<keyword evidence="5 15" id="KW-0227">DNA damage</keyword>
<evidence type="ECO:0000313" key="20">
    <source>
        <dbReference type="EMBL" id="UNV87824.1"/>
    </source>
</evidence>
<proteinExistence type="inferred from homology"/>
<keyword evidence="4 15" id="KW-0479">Metal-binding</keyword>
<dbReference type="InterPro" id="IPR000214">
    <property type="entry name" value="Znf_DNA_glyclase/AP_lyase"/>
</dbReference>
<keyword evidence="6 15" id="KW-0863">Zinc-finger</keyword>
<evidence type="ECO:0000256" key="11">
    <source>
        <dbReference type="ARBA" id="ARBA00023239"/>
    </source>
</evidence>
<evidence type="ECO:0000256" key="6">
    <source>
        <dbReference type="ARBA" id="ARBA00022771"/>
    </source>
</evidence>
<dbReference type="GO" id="GO:0008270">
    <property type="term" value="F:zinc ion binding"/>
    <property type="evidence" value="ECO:0007669"/>
    <property type="project" value="UniProtKB-UniRule"/>
</dbReference>
<evidence type="ECO:0000313" key="21">
    <source>
        <dbReference type="Proteomes" id="UP000031390"/>
    </source>
</evidence>
<evidence type="ECO:0000256" key="15">
    <source>
        <dbReference type="HAMAP-Rule" id="MF_00103"/>
    </source>
</evidence>
<feature type="active site" description="Proton donor" evidence="15">
    <location>
        <position position="3"/>
    </location>
</feature>
<evidence type="ECO:0000256" key="4">
    <source>
        <dbReference type="ARBA" id="ARBA00022723"/>
    </source>
</evidence>
<organism evidence="19 21">
    <name type="scientific">Morococcus cerebrosus</name>
    <dbReference type="NCBI Taxonomy" id="1056807"/>
    <lineage>
        <taxon>Bacteria</taxon>
        <taxon>Pseudomonadati</taxon>
        <taxon>Pseudomonadota</taxon>
        <taxon>Betaproteobacteria</taxon>
        <taxon>Neisseriales</taxon>
        <taxon>Neisseriaceae</taxon>
        <taxon>Morococcus</taxon>
    </lineage>
</organism>
<dbReference type="InterPro" id="IPR012319">
    <property type="entry name" value="FPG_cat"/>
</dbReference>
<feature type="active site" description="Schiff-base intermediate with DNA" evidence="15">
    <location>
        <position position="2"/>
    </location>
</feature>
<feature type="binding site" evidence="15">
    <location>
        <position position="114"/>
    </location>
    <ligand>
        <name>DNA</name>
        <dbReference type="ChEBI" id="CHEBI:16991"/>
    </ligand>
</feature>
<dbReference type="SMART" id="SM01232">
    <property type="entry name" value="H2TH"/>
    <property type="match status" value="1"/>
</dbReference>
<comment type="similarity">
    <text evidence="2 15">Belongs to the FPG family.</text>
</comment>
<evidence type="ECO:0000256" key="2">
    <source>
        <dbReference type="ARBA" id="ARBA00009409"/>
    </source>
</evidence>
<keyword evidence="16" id="KW-1133">Transmembrane helix</keyword>
<dbReference type="SMART" id="SM00898">
    <property type="entry name" value="Fapy_DNA_glyco"/>
    <property type="match status" value="1"/>
</dbReference>
<comment type="caution">
    <text evidence="15">Lacks conserved residue(s) required for the propagation of feature annotation.</text>
</comment>
<gene>
    <name evidence="15 20" type="primary">mutM</name>
    <name evidence="15" type="synonym">fpg</name>
    <name evidence="19" type="ORF">MCC93_21560</name>
    <name evidence="20" type="ORF">MON37_02450</name>
</gene>
<dbReference type="InterPro" id="IPR015886">
    <property type="entry name" value="H2TH_FPG"/>
</dbReference>
<dbReference type="SUPFAM" id="SSF57716">
    <property type="entry name" value="Glucocorticoid receptor-like (DNA-binding domain)"/>
    <property type="match status" value="1"/>
</dbReference>
<dbReference type="NCBIfam" id="TIGR00577">
    <property type="entry name" value="fpg"/>
    <property type="match status" value="1"/>
</dbReference>
<dbReference type="PROSITE" id="PS51068">
    <property type="entry name" value="FPG_CAT"/>
    <property type="match status" value="1"/>
</dbReference>
<keyword evidence="16" id="KW-0472">Membrane</keyword>
<dbReference type="GO" id="GO:0140078">
    <property type="term" value="F:class I DNA-(apurinic or apyrimidinic site) endonuclease activity"/>
    <property type="evidence" value="ECO:0007669"/>
    <property type="project" value="UniProtKB-EC"/>
</dbReference>
<keyword evidence="10 15" id="KW-0234">DNA repair</keyword>
<dbReference type="EMBL" id="CP094242">
    <property type="protein sequence ID" value="UNV87824.1"/>
    <property type="molecule type" value="Genomic_DNA"/>
</dbReference>
<keyword evidence="22" id="KW-1185">Reference proteome</keyword>
<dbReference type="SUPFAM" id="SSF81624">
    <property type="entry name" value="N-terminal domain of MutM-like DNA repair proteins"/>
    <property type="match status" value="1"/>
</dbReference>
<evidence type="ECO:0000259" key="18">
    <source>
        <dbReference type="PROSITE" id="PS51068"/>
    </source>
</evidence>
<dbReference type="FunFam" id="3.20.190.10:FF:000001">
    <property type="entry name" value="Formamidopyrimidine-DNA glycosylase"/>
    <property type="match status" value="1"/>
</dbReference>
<dbReference type="InterPro" id="IPR020629">
    <property type="entry name" value="FPG_Glyclase"/>
</dbReference>
<protein>
    <recommendedName>
        <fullName evidence="15">Formamidopyrimidine-DNA glycosylase</fullName>
        <shortName evidence="15">Fapy-DNA glycosylase</shortName>
        <ecNumber evidence="15">3.2.2.23</ecNumber>
    </recommendedName>
    <alternativeName>
        <fullName evidence="15">DNA-(apurinic or apyrimidinic site) lyase MutM</fullName>
        <shortName evidence="15">AP lyase MutM</shortName>
        <ecNumber evidence="15">4.2.99.18</ecNumber>
    </alternativeName>
</protein>
<dbReference type="EMBL" id="JUFZ01000104">
    <property type="protein sequence ID" value="KIC06419.1"/>
    <property type="molecule type" value="Genomic_DNA"/>
</dbReference>
<dbReference type="Gene3D" id="3.20.190.10">
    <property type="entry name" value="MutM-like, N-terminal"/>
    <property type="match status" value="1"/>
</dbReference>
<dbReference type="PROSITE" id="PS01242">
    <property type="entry name" value="ZF_FPG_1"/>
    <property type="match status" value="1"/>
</dbReference>
<dbReference type="CDD" id="cd08966">
    <property type="entry name" value="EcFpg-like_N"/>
    <property type="match status" value="1"/>
</dbReference>
<keyword evidence="12 15" id="KW-0511">Multifunctional enzyme</keyword>
<dbReference type="AlphaFoldDB" id="A0A0C1E3L4"/>
<feature type="active site" description="Proton donor; for delta-elimination activity" evidence="15">
    <location>
        <position position="265"/>
    </location>
</feature>
<keyword evidence="9 15" id="KW-0238">DNA-binding</keyword>
<dbReference type="InterPro" id="IPR010663">
    <property type="entry name" value="Znf_FPG/IleRS"/>
</dbReference>
<dbReference type="PANTHER" id="PTHR22993:SF9">
    <property type="entry name" value="FORMAMIDOPYRIMIDINE-DNA GLYCOSYLASE"/>
    <property type="match status" value="1"/>
</dbReference>
<dbReference type="EC" id="3.2.2.23" evidence="15"/>
<dbReference type="RefSeq" id="WP_039409447.1">
    <property type="nucleotide sequence ID" value="NZ_CP094242.1"/>
</dbReference>
<dbReference type="Pfam" id="PF01149">
    <property type="entry name" value="Fapy_DNA_glyco"/>
    <property type="match status" value="1"/>
</dbReference>
<dbReference type="InterPro" id="IPR035937">
    <property type="entry name" value="FPG_N"/>
</dbReference>
<feature type="binding site" evidence="15">
    <location>
        <position position="95"/>
    </location>
    <ligand>
        <name>DNA</name>
        <dbReference type="ChEBI" id="CHEBI:16991"/>
    </ligand>
</feature>
<dbReference type="PANTHER" id="PTHR22993">
    <property type="entry name" value="FORMAMIDOPYRIMIDINE-DNA GLYCOSYLASE"/>
    <property type="match status" value="1"/>
</dbReference>
<name>A0A0C1E3L4_9NEIS</name>
<comment type="function">
    <text evidence="15">Involved in base excision repair of DNA damaged by oxidation or by mutagenic agents. Acts as DNA glycosylase that recognizes and removes damaged bases. Has a preference for oxidized purines, such as 7,8-dihydro-8-oxoguanine (8-oxoG). Has AP (apurinic/apyrimidinic) lyase activity and introduces nicks in the DNA strand. Cleaves the DNA backbone by beta-delta elimination to generate a single-strand break at the site of the removed base with both 3'- and 5'-phosphates.</text>
</comment>
<dbReference type="GO" id="GO:0034039">
    <property type="term" value="F:8-oxo-7,8-dihydroguanine DNA N-glycosylase activity"/>
    <property type="evidence" value="ECO:0007669"/>
    <property type="project" value="TreeGrafter"/>
</dbReference>
<dbReference type="NCBIfam" id="NF002211">
    <property type="entry name" value="PRK01103.1"/>
    <property type="match status" value="1"/>
</dbReference>
<keyword evidence="13 15" id="KW-0326">Glycosidase</keyword>
<dbReference type="Proteomes" id="UP000829504">
    <property type="component" value="Chromosome"/>
</dbReference>
<evidence type="ECO:0000259" key="17">
    <source>
        <dbReference type="PROSITE" id="PS51066"/>
    </source>
</evidence>
<dbReference type="Gene3D" id="1.10.8.50">
    <property type="match status" value="1"/>
</dbReference>
<dbReference type="SUPFAM" id="SSF46946">
    <property type="entry name" value="S13-like H2TH domain"/>
    <property type="match status" value="1"/>
</dbReference>
<dbReference type="HAMAP" id="MF_00103">
    <property type="entry name" value="Fapy_DNA_glycosyl"/>
    <property type="match status" value="1"/>
</dbReference>
<reference evidence="19 21" key="1">
    <citation type="submission" date="2014-12" db="EMBL/GenBank/DDBJ databases">
        <title>Genome sequence of Morococcus cerebrosus.</title>
        <authorList>
            <person name="Shin S.-K."/>
            <person name="Yi H."/>
        </authorList>
    </citation>
    <scope>NUCLEOTIDE SEQUENCE [LARGE SCALE GENOMIC DNA]</scope>
    <source>
        <strain evidence="19 21">CIP 81.93</strain>
    </source>
</reference>
<dbReference type="InterPro" id="IPR015887">
    <property type="entry name" value="DNA_glyclase_Znf_dom_DNA_BS"/>
</dbReference>
<feature type="active site" description="Proton donor; for beta-elimination activity" evidence="15">
    <location>
        <position position="58"/>
    </location>
</feature>
<dbReference type="FunFam" id="1.10.8.50:FF:000003">
    <property type="entry name" value="Formamidopyrimidine-DNA glycosylase"/>
    <property type="match status" value="1"/>
</dbReference>
<dbReference type="Pfam" id="PF06831">
    <property type="entry name" value="H2TH"/>
    <property type="match status" value="1"/>
</dbReference>
<evidence type="ECO:0000313" key="22">
    <source>
        <dbReference type="Proteomes" id="UP000829504"/>
    </source>
</evidence>
<comment type="subunit">
    <text evidence="3 15">Monomer.</text>
</comment>
<evidence type="ECO:0000256" key="5">
    <source>
        <dbReference type="ARBA" id="ARBA00022763"/>
    </source>
</evidence>
<evidence type="ECO:0000256" key="1">
    <source>
        <dbReference type="ARBA" id="ARBA00001668"/>
    </source>
</evidence>
<feature type="domain" description="FPG-type" evidence="17">
    <location>
        <begin position="241"/>
        <end position="275"/>
    </location>
</feature>
<evidence type="ECO:0000256" key="13">
    <source>
        <dbReference type="ARBA" id="ARBA00023295"/>
    </source>
</evidence>
<keyword evidence="7 15" id="KW-0378">Hydrolase</keyword>
<dbReference type="Proteomes" id="UP000031390">
    <property type="component" value="Unassembled WGS sequence"/>
</dbReference>
<reference evidence="20 22" key="2">
    <citation type="submission" date="2022-03" db="EMBL/GenBank/DDBJ databases">
        <title>Genome sequencing of Morococcus cerebrosus.</title>
        <authorList>
            <person name="Baek M.-G."/>
            <person name="Yi H."/>
        </authorList>
    </citation>
    <scope>NUCLEOTIDE SEQUENCE [LARGE SCALE GENOMIC DNA]</scope>
    <source>
        <strain evidence="20 22">CIP 81.93</strain>
    </source>
</reference>
<evidence type="ECO:0000256" key="7">
    <source>
        <dbReference type="ARBA" id="ARBA00022801"/>
    </source>
</evidence>
<dbReference type="InterPro" id="IPR010979">
    <property type="entry name" value="Ribosomal_uS13-like_H2TH"/>
</dbReference>